<dbReference type="InterPro" id="IPR003594">
    <property type="entry name" value="HATPase_dom"/>
</dbReference>
<dbReference type="SUPFAM" id="SSF55874">
    <property type="entry name" value="ATPase domain of HSP90 chaperone/DNA topoisomerase II/histidine kinase"/>
    <property type="match status" value="1"/>
</dbReference>
<keyword evidence="1" id="KW-0723">Serine/threonine-protein kinase</keyword>
<feature type="domain" description="Histidine kinase/HSP90-like ATPase" evidence="2">
    <location>
        <begin position="27"/>
        <end position="130"/>
    </location>
</feature>
<protein>
    <submittedName>
        <fullName evidence="3">Anti-sigma regulatory factor (Ser/Thr protein kinase)</fullName>
    </submittedName>
</protein>
<dbReference type="PANTHER" id="PTHR35526:SF3">
    <property type="entry name" value="ANTI-SIGMA-F FACTOR RSBW"/>
    <property type="match status" value="1"/>
</dbReference>
<evidence type="ECO:0000259" key="2">
    <source>
        <dbReference type="Pfam" id="PF13581"/>
    </source>
</evidence>
<evidence type="ECO:0000256" key="1">
    <source>
        <dbReference type="ARBA" id="ARBA00022527"/>
    </source>
</evidence>
<keyword evidence="1" id="KW-0808">Transferase</keyword>
<keyword evidence="4" id="KW-1185">Reference proteome</keyword>
<name>A0A4R6UTQ3_9ACTN</name>
<dbReference type="Pfam" id="PF13581">
    <property type="entry name" value="HATPase_c_2"/>
    <property type="match status" value="1"/>
</dbReference>
<dbReference type="InterPro" id="IPR050267">
    <property type="entry name" value="Anti-sigma-factor_SerPK"/>
</dbReference>
<dbReference type="GO" id="GO:0004674">
    <property type="term" value="F:protein serine/threonine kinase activity"/>
    <property type="evidence" value="ECO:0007669"/>
    <property type="project" value="UniProtKB-KW"/>
</dbReference>
<evidence type="ECO:0000313" key="3">
    <source>
        <dbReference type="EMBL" id="TDQ49259.1"/>
    </source>
</evidence>
<dbReference type="Gene3D" id="3.30.565.10">
    <property type="entry name" value="Histidine kinase-like ATPase, C-terminal domain"/>
    <property type="match status" value="1"/>
</dbReference>
<dbReference type="InterPro" id="IPR036890">
    <property type="entry name" value="HATPase_C_sf"/>
</dbReference>
<dbReference type="AlphaFoldDB" id="A0A4R6UTQ3"/>
<reference evidence="3 4" key="1">
    <citation type="submission" date="2019-03" db="EMBL/GenBank/DDBJ databases">
        <title>Genomic Encyclopedia of Type Strains, Phase IV (KMG-IV): sequencing the most valuable type-strain genomes for metagenomic binning, comparative biology and taxonomic classification.</title>
        <authorList>
            <person name="Goeker M."/>
        </authorList>
    </citation>
    <scope>NUCLEOTIDE SEQUENCE [LARGE SCALE GENOMIC DNA]</scope>
    <source>
        <strain evidence="3 4">DSM 46770</strain>
    </source>
</reference>
<gene>
    <name evidence="3" type="ORF">EV190_11655</name>
</gene>
<sequence length="157" mass="16260">MTAFHEVPPPSFDGAAAAFATTLAGVPANVAVARRWTRGVLALAPRARVPEPVVDTAVLLVSECAANAVTHTPSGRPGEVFGVHVRVAPGRLRAEVRDRRPHGAAAPRAVDAAPDAEHGRGLALVHALSTTWGPLPSASGVFFTLTWPQAPPLVPDP</sequence>
<comment type="caution">
    <text evidence="3">The sequence shown here is derived from an EMBL/GenBank/DDBJ whole genome shotgun (WGS) entry which is preliminary data.</text>
</comment>
<proteinExistence type="predicted"/>
<evidence type="ECO:0000313" key="4">
    <source>
        <dbReference type="Proteomes" id="UP000295281"/>
    </source>
</evidence>
<keyword evidence="1" id="KW-0418">Kinase</keyword>
<dbReference type="EMBL" id="SNYN01000016">
    <property type="protein sequence ID" value="TDQ49259.1"/>
    <property type="molecule type" value="Genomic_DNA"/>
</dbReference>
<dbReference type="RefSeq" id="WP_166655484.1">
    <property type="nucleotide sequence ID" value="NZ_SNYN01000016.1"/>
</dbReference>
<dbReference type="Proteomes" id="UP000295281">
    <property type="component" value="Unassembled WGS sequence"/>
</dbReference>
<dbReference type="PANTHER" id="PTHR35526">
    <property type="entry name" value="ANTI-SIGMA-F FACTOR RSBW-RELATED"/>
    <property type="match status" value="1"/>
</dbReference>
<organism evidence="3 4">
    <name type="scientific">Actinorugispora endophytica</name>
    <dbReference type="NCBI Taxonomy" id="1605990"/>
    <lineage>
        <taxon>Bacteria</taxon>
        <taxon>Bacillati</taxon>
        <taxon>Actinomycetota</taxon>
        <taxon>Actinomycetes</taxon>
        <taxon>Streptosporangiales</taxon>
        <taxon>Nocardiopsidaceae</taxon>
        <taxon>Actinorugispora</taxon>
    </lineage>
</organism>
<accession>A0A4R6UTQ3</accession>
<dbReference type="CDD" id="cd16936">
    <property type="entry name" value="HATPase_RsbW-like"/>
    <property type="match status" value="1"/>
</dbReference>